<dbReference type="Pfam" id="PF20060">
    <property type="entry name" value="DUF6459"/>
    <property type="match status" value="1"/>
</dbReference>
<gene>
    <name evidence="2" type="ORF">NP064_11740</name>
</gene>
<feature type="region of interest" description="Disordered" evidence="1">
    <location>
        <begin position="1"/>
        <end position="58"/>
    </location>
</feature>
<feature type="compositionally biased region" description="Basic residues" evidence="1">
    <location>
        <begin position="1"/>
        <end position="16"/>
    </location>
</feature>
<organism evidence="2 3">
    <name type="scientific">Cellulomonas chengniuliangii</name>
    <dbReference type="NCBI Taxonomy" id="2968084"/>
    <lineage>
        <taxon>Bacteria</taxon>
        <taxon>Bacillati</taxon>
        <taxon>Actinomycetota</taxon>
        <taxon>Actinomycetes</taxon>
        <taxon>Micrococcales</taxon>
        <taxon>Cellulomonadaceae</taxon>
        <taxon>Cellulomonas</taxon>
    </lineage>
</organism>
<accession>A0ABY5L5Q8</accession>
<reference evidence="2 3" key="1">
    <citation type="submission" date="2022-07" db="EMBL/GenBank/DDBJ databases">
        <title>Novel species in genus cellulomonas.</title>
        <authorList>
            <person name="Ye L."/>
        </authorList>
    </citation>
    <scope>NUCLEOTIDE SEQUENCE [LARGE SCALE GENOMIC DNA]</scope>
    <source>
        <strain evidence="3">zg-Y338</strain>
    </source>
</reference>
<dbReference type="EMBL" id="CP101988">
    <property type="protein sequence ID" value="UUI77006.1"/>
    <property type="molecule type" value="Genomic_DNA"/>
</dbReference>
<dbReference type="InterPro" id="IPR045596">
    <property type="entry name" value="DUF6459"/>
</dbReference>
<evidence type="ECO:0000313" key="2">
    <source>
        <dbReference type="EMBL" id="UUI77006.1"/>
    </source>
</evidence>
<protein>
    <submittedName>
        <fullName evidence="2">Rv3235 family protein</fullName>
    </submittedName>
</protein>
<keyword evidence="3" id="KW-1185">Reference proteome</keyword>
<evidence type="ECO:0000256" key="1">
    <source>
        <dbReference type="SAM" id="MobiDB-lite"/>
    </source>
</evidence>
<evidence type="ECO:0000313" key="3">
    <source>
        <dbReference type="Proteomes" id="UP001316189"/>
    </source>
</evidence>
<name>A0ABY5L5Q8_9CELL</name>
<dbReference type="Proteomes" id="UP001316189">
    <property type="component" value="Chromosome"/>
</dbReference>
<feature type="compositionally biased region" description="Basic and acidic residues" evidence="1">
    <location>
        <begin position="28"/>
        <end position="54"/>
    </location>
</feature>
<proteinExistence type="predicted"/>
<sequence length="170" mass="18505">MRVRLVPHVAAGRRPRAGTGPGPVRPPTLEERALERRRAVPRTSRDRPLERRAPTDATLPEPTSVCCSIVLVALEAMTGTRSISQLARWVTPELYEQLAARAAVTTRAVGAVGAARSTARPEVRRARVCRLGQRAAEATIVVQDGARVRAVAIRLEERRGAWRAVALEIG</sequence>
<dbReference type="RefSeq" id="WP_227569703.1">
    <property type="nucleotide sequence ID" value="NZ_CP101988.1"/>
</dbReference>